<feature type="compositionally biased region" description="Pro residues" evidence="4">
    <location>
        <begin position="1"/>
        <end position="12"/>
    </location>
</feature>
<feature type="domain" description="Arginine vasopressin-induced protein 1/transcriptional and immune response regulator" evidence="5">
    <location>
        <begin position="79"/>
        <end position="153"/>
    </location>
</feature>
<protein>
    <recommendedName>
        <fullName evidence="2">Arginine vasopressin-induced protein 1</fullName>
    </recommendedName>
</protein>
<evidence type="ECO:0000256" key="4">
    <source>
        <dbReference type="SAM" id="MobiDB-lite"/>
    </source>
</evidence>
<dbReference type="AlphaFoldDB" id="A0A091DRU6"/>
<keyword evidence="3" id="KW-0131">Cell cycle</keyword>
<dbReference type="InterPro" id="IPR039579">
    <property type="entry name" value="AVPI1"/>
</dbReference>
<feature type="region of interest" description="Disordered" evidence="4">
    <location>
        <begin position="1"/>
        <end position="24"/>
    </location>
</feature>
<keyword evidence="7" id="KW-1185">Reference proteome</keyword>
<comment type="function">
    <text evidence="1">May be involved in MAP kinase activation, epithelial sodium channel (ENaC) down-regulation and cell cycling.</text>
</comment>
<evidence type="ECO:0000313" key="6">
    <source>
        <dbReference type="EMBL" id="KFO34864.1"/>
    </source>
</evidence>
<dbReference type="Pfam" id="PF15063">
    <property type="entry name" value="TC1"/>
    <property type="match status" value="1"/>
</dbReference>
<evidence type="ECO:0000256" key="3">
    <source>
        <dbReference type="ARBA" id="ARBA00023306"/>
    </source>
</evidence>
<dbReference type="STRING" id="885580.ENSFDAP00000015923"/>
<reference evidence="6 7" key="1">
    <citation type="submission" date="2013-11" db="EMBL/GenBank/DDBJ databases">
        <title>The Damaraland mole rat (Fukomys damarensis) genome and evolution of African mole rats.</title>
        <authorList>
            <person name="Gladyshev V.N."/>
            <person name="Fang X."/>
        </authorList>
    </citation>
    <scope>NUCLEOTIDE SEQUENCE [LARGE SCALE GENOMIC DNA]</scope>
    <source>
        <tissue evidence="6">Liver</tissue>
    </source>
</reference>
<feature type="region of interest" description="Disordered" evidence="4">
    <location>
        <begin position="175"/>
        <end position="226"/>
    </location>
</feature>
<evidence type="ECO:0000259" key="5">
    <source>
        <dbReference type="Pfam" id="PF15063"/>
    </source>
</evidence>
<feature type="compositionally biased region" description="Basic residues" evidence="4">
    <location>
        <begin position="204"/>
        <end position="213"/>
    </location>
</feature>
<dbReference type="PANTHER" id="PTHR14350">
    <property type="entry name" value="ARGININE VASOPRESSIN-INDUCED PROTEIN 1"/>
    <property type="match status" value="1"/>
</dbReference>
<sequence length="226" mass="25570">MQPRPAPKPAQPLRPWGLTSRTGAPHAEVRKLIGQRSLSVRFWKARPGVLSKSGAEDWLFWASERFLRGTVAGIEKPTMGTPASVVSEPPLWEVPTEARGRKQASANIFQDAELLQIQGLFQRSGDQLAEERAQIIWECAGDHHVAEALRRLRRKRPPRQRPLLPSLHHCSQLRIPEPCSLPANPQSSATETTSSEQQQNSRRTSTRTRRSWRKPSPTGYLHQIRH</sequence>
<proteinExistence type="predicted"/>
<dbReference type="Proteomes" id="UP000028990">
    <property type="component" value="Unassembled WGS sequence"/>
</dbReference>
<dbReference type="InterPro" id="IPR020282">
    <property type="entry name" value="Avpi1/C8orf4_dom"/>
</dbReference>
<gene>
    <name evidence="6" type="ORF">H920_03721</name>
</gene>
<feature type="compositionally biased region" description="Low complexity" evidence="4">
    <location>
        <begin position="186"/>
        <end position="203"/>
    </location>
</feature>
<dbReference type="EMBL" id="KN121902">
    <property type="protein sequence ID" value="KFO34864.1"/>
    <property type="molecule type" value="Genomic_DNA"/>
</dbReference>
<accession>A0A091DRU6</accession>
<name>A0A091DRU6_FUKDA</name>
<evidence type="ECO:0000256" key="1">
    <source>
        <dbReference type="ARBA" id="ARBA00002403"/>
    </source>
</evidence>
<evidence type="ECO:0000313" key="7">
    <source>
        <dbReference type="Proteomes" id="UP000028990"/>
    </source>
</evidence>
<organism evidence="6 7">
    <name type="scientific">Fukomys damarensis</name>
    <name type="common">Damaraland mole rat</name>
    <name type="synonym">Cryptomys damarensis</name>
    <dbReference type="NCBI Taxonomy" id="885580"/>
    <lineage>
        <taxon>Eukaryota</taxon>
        <taxon>Metazoa</taxon>
        <taxon>Chordata</taxon>
        <taxon>Craniata</taxon>
        <taxon>Vertebrata</taxon>
        <taxon>Euteleostomi</taxon>
        <taxon>Mammalia</taxon>
        <taxon>Eutheria</taxon>
        <taxon>Euarchontoglires</taxon>
        <taxon>Glires</taxon>
        <taxon>Rodentia</taxon>
        <taxon>Hystricomorpha</taxon>
        <taxon>Bathyergidae</taxon>
        <taxon>Fukomys</taxon>
    </lineage>
</organism>
<dbReference type="eggNOG" id="ENOG502SBE0">
    <property type="taxonomic scope" value="Eukaryota"/>
</dbReference>
<evidence type="ECO:0000256" key="2">
    <source>
        <dbReference type="ARBA" id="ARBA00020697"/>
    </source>
</evidence>